<keyword evidence="2" id="KW-0472">Membrane</keyword>
<accession>A0A1I2GPX5</accession>
<protein>
    <recommendedName>
        <fullName evidence="5">Holin</fullName>
    </recommendedName>
</protein>
<keyword evidence="2" id="KW-1133">Transmembrane helix</keyword>
<reference evidence="3 4" key="1">
    <citation type="submission" date="2016-10" db="EMBL/GenBank/DDBJ databases">
        <authorList>
            <person name="de Groot N.N."/>
        </authorList>
    </citation>
    <scope>NUCLEOTIDE SEQUENCE [LARGE SCALE GENOMIC DNA]</scope>
    <source>
        <strain evidence="3 4">CGMCC 1.9156</strain>
    </source>
</reference>
<feature type="transmembrane region" description="Helical" evidence="2">
    <location>
        <begin position="72"/>
        <end position="91"/>
    </location>
</feature>
<keyword evidence="4" id="KW-1185">Reference proteome</keyword>
<evidence type="ECO:0000256" key="2">
    <source>
        <dbReference type="SAM" id="Phobius"/>
    </source>
</evidence>
<sequence>MNKKSNINQEEFYTIIQKEFWLKWFSKLMFTLISVKLWGLIAGTWVSTYLLICHKMVEVGGQTYELGINGAQWVTFNTTIWGLIFGMKEIFRVMDQKDRNDEKIIKEDNKTREELAKITASTMQSNATQSNYTAEGKEVVGDEPN</sequence>
<feature type="transmembrane region" description="Helical" evidence="2">
    <location>
        <begin position="28"/>
        <end position="52"/>
    </location>
</feature>
<dbReference type="STRING" id="655355.SAMN05216283_10362"/>
<gene>
    <name evidence="3" type="ORF">SAMN05216283_10362</name>
</gene>
<evidence type="ECO:0000256" key="1">
    <source>
        <dbReference type="SAM" id="MobiDB-lite"/>
    </source>
</evidence>
<keyword evidence="2" id="KW-0812">Transmembrane</keyword>
<dbReference type="RefSeq" id="WP_093919492.1">
    <property type="nucleotide sequence ID" value="NZ_FONW01000003.1"/>
</dbReference>
<evidence type="ECO:0000313" key="3">
    <source>
        <dbReference type="EMBL" id="SFF19283.1"/>
    </source>
</evidence>
<dbReference type="AlphaFoldDB" id="A0A1I2GPX5"/>
<organism evidence="3 4">
    <name type="scientific">Sunxiuqinia elliptica</name>
    <dbReference type="NCBI Taxonomy" id="655355"/>
    <lineage>
        <taxon>Bacteria</taxon>
        <taxon>Pseudomonadati</taxon>
        <taxon>Bacteroidota</taxon>
        <taxon>Bacteroidia</taxon>
        <taxon>Marinilabiliales</taxon>
        <taxon>Prolixibacteraceae</taxon>
        <taxon>Sunxiuqinia</taxon>
    </lineage>
</organism>
<feature type="region of interest" description="Disordered" evidence="1">
    <location>
        <begin position="122"/>
        <end position="145"/>
    </location>
</feature>
<evidence type="ECO:0008006" key="5">
    <source>
        <dbReference type="Google" id="ProtNLM"/>
    </source>
</evidence>
<name>A0A1I2GPX5_9BACT</name>
<feature type="compositionally biased region" description="Basic and acidic residues" evidence="1">
    <location>
        <begin position="135"/>
        <end position="145"/>
    </location>
</feature>
<feature type="compositionally biased region" description="Polar residues" evidence="1">
    <location>
        <begin position="122"/>
        <end position="133"/>
    </location>
</feature>
<dbReference type="EMBL" id="FONW01000003">
    <property type="protein sequence ID" value="SFF19283.1"/>
    <property type="molecule type" value="Genomic_DNA"/>
</dbReference>
<evidence type="ECO:0000313" key="4">
    <source>
        <dbReference type="Proteomes" id="UP000198964"/>
    </source>
</evidence>
<dbReference type="Proteomes" id="UP000198964">
    <property type="component" value="Unassembled WGS sequence"/>
</dbReference>
<proteinExistence type="predicted"/>